<evidence type="ECO:0000256" key="2">
    <source>
        <dbReference type="ARBA" id="ARBA00022679"/>
    </source>
</evidence>
<comment type="cofactor">
    <cofactor evidence="7">
        <name>thiamine diphosphate</name>
        <dbReference type="ChEBI" id="CHEBI:58937"/>
    </cofactor>
    <text evidence="7">Binds 1 thiamine pyrophosphate per subunit.</text>
</comment>
<comment type="pathway">
    <text evidence="7">Quinol/quinone metabolism; 1,4-dihydroxy-2-naphthoate biosynthesis; 1,4-dihydroxy-2-naphthoate from chorismate: step 2/7.</text>
</comment>
<keyword evidence="3 7" id="KW-0479">Metal-binding</keyword>
<dbReference type="Proteomes" id="UP000298347">
    <property type="component" value="Unassembled WGS sequence"/>
</dbReference>
<dbReference type="PANTHER" id="PTHR42916">
    <property type="entry name" value="2-SUCCINYL-5-ENOLPYRUVYL-6-HYDROXY-3-CYCLOHEXENE-1-CARBOXYLATE SYNTHASE"/>
    <property type="match status" value="1"/>
</dbReference>
<dbReference type="InterPro" id="IPR032264">
    <property type="entry name" value="MenD_middle"/>
</dbReference>
<keyword evidence="5 7" id="KW-0786">Thiamine pyrophosphate</keyword>
<feature type="domain" description="Thiamine pyrophosphate enzyme N-terminal TPP-binding" evidence="9">
    <location>
        <begin position="12"/>
        <end position="125"/>
    </location>
</feature>
<keyword evidence="12" id="KW-1185">Reference proteome</keyword>
<dbReference type="CDD" id="cd02009">
    <property type="entry name" value="TPP_SHCHC_synthase"/>
    <property type="match status" value="1"/>
</dbReference>
<keyword evidence="6 7" id="KW-0464">Manganese</keyword>
<dbReference type="InterPro" id="IPR029035">
    <property type="entry name" value="DHS-like_NAD/FAD-binding_dom"/>
</dbReference>
<dbReference type="HAMAP" id="MF_01659">
    <property type="entry name" value="MenD"/>
    <property type="match status" value="1"/>
</dbReference>
<keyword evidence="4 7" id="KW-0460">Magnesium</keyword>
<dbReference type="InterPro" id="IPR012001">
    <property type="entry name" value="Thiamin_PyroP_enz_TPP-bd_dom"/>
</dbReference>
<dbReference type="PIRSF" id="PIRSF004983">
    <property type="entry name" value="MenD"/>
    <property type="match status" value="1"/>
</dbReference>
<dbReference type="Pfam" id="PF02775">
    <property type="entry name" value="TPP_enzyme_C"/>
    <property type="match status" value="1"/>
</dbReference>
<dbReference type="GO" id="GO:0070204">
    <property type="term" value="F:2-succinyl-5-enolpyruvyl-6-hydroxy-3-cyclohexene-1-carboxylic-acid synthase activity"/>
    <property type="evidence" value="ECO:0007669"/>
    <property type="project" value="UniProtKB-UniRule"/>
</dbReference>
<dbReference type="NCBIfam" id="TIGR00173">
    <property type="entry name" value="menD"/>
    <property type="match status" value="1"/>
</dbReference>
<dbReference type="Pfam" id="PF16582">
    <property type="entry name" value="TPP_enzyme_M_2"/>
    <property type="match status" value="1"/>
</dbReference>
<dbReference type="Gene3D" id="3.40.50.970">
    <property type="match status" value="2"/>
</dbReference>
<dbReference type="GO" id="GO:0030976">
    <property type="term" value="F:thiamine pyrophosphate binding"/>
    <property type="evidence" value="ECO:0007669"/>
    <property type="project" value="UniProtKB-UniRule"/>
</dbReference>
<dbReference type="Pfam" id="PF02776">
    <property type="entry name" value="TPP_enzyme_N"/>
    <property type="match status" value="1"/>
</dbReference>
<dbReference type="CDD" id="cd07037">
    <property type="entry name" value="TPP_PYR_MenD"/>
    <property type="match status" value="1"/>
</dbReference>
<evidence type="ECO:0000256" key="5">
    <source>
        <dbReference type="ARBA" id="ARBA00023052"/>
    </source>
</evidence>
<name>A0A4Z0GJE7_9BACL</name>
<comment type="function">
    <text evidence="7">Catalyzes the thiamine diphosphate-dependent decarboxylation of 2-oxoglutarate and the subsequent addition of the resulting succinic semialdehyde-thiamine pyrophosphate anion to isochorismate to yield 2-succinyl-5-enolpyruvyl-6-hydroxy-3-cyclohexene-1-carboxylate (SEPHCHC).</text>
</comment>
<comment type="pathway">
    <text evidence="7">Quinol/quinone metabolism; menaquinone biosynthesis.</text>
</comment>
<protein>
    <recommendedName>
        <fullName evidence="7">2-succinyl-5-enolpyruvyl-6-hydroxy-3-cyclohexene-1-carboxylate synthase</fullName>
        <shortName evidence="7">SEPHCHC synthase</shortName>
        <ecNumber evidence="7">2.2.1.9</ecNumber>
    </recommendedName>
    <alternativeName>
        <fullName evidence="7">Menaquinone biosynthesis protein MenD</fullName>
    </alternativeName>
</protein>
<evidence type="ECO:0000313" key="11">
    <source>
        <dbReference type="EMBL" id="TGA96065.1"/>
    </source>
</evidence>
<dbReference type="UniPathway" id="UPA01057">
    <property type="reaction ID" value="UER00164"/>
</dbReference>
<dbReference type="InterPro" id="IPR004433">
    <property type="entry name" value="MenaQ_synth_MenD"/>
</dbReference>
<dbReference type="AlphaFoldDB" id="A0A4Z0GJE7"/>
<evidence type="ECO:0000256" key="1">
    <source>
        <dbReference type="ARBA" id="ARBA00022428"/>
    </source>
</evidence>
<dbReference type="EC" id="2.2.1.9" evidence="7"/>
<evidence type="ECO:0000256" key="7">
    <source>
        <dbReference type="HAMAP-Rule" id="MF_01659"/>
    </source>
</evidence>
<accession>A0A4Z0GJE7</accession>
<dbReference type="SUPFAM" id="SSF52518">
    <property type="entry name" value="Thiamin diphosphate-binding fold (THDP-binding)"/>
    <property type="match status" value="2"/>
</dbReference>
<keyword evidence="1 7" id="KW-0474">Menaquinone biosynthesis</keyword>
<dbReference type="InterPro" id="IPR029061">
    <property type="entry name" value="THDP-binding"/>
</dbReference>
<evidence type="ECO:0000259" key="10">
    <source>
        <dbReference type="Pfam" id="PF16582"/>
    </source>
</evidence>
<dbReference type="Gene3D" id="3.40.50.1220">
    <property type="entry name" value="TPP-binding domain"/>
    <property type="match status" value="1"/>
</dbReference>
<dbReference type="GO" id="GO:0009234">
    <property type="term" value="P:menaquinone biosynthetic process"/>
    <property type="evidence" value="ECO:0007669"/>
    <property type="project" value="UniProtKB-UniRule"/>
</dbReference>
<evidence type="ECO:0000256" key="3">
    <source>
        <dbReference type="ARBA" id="ARBA00022723"/>
    </source>
</evidence>
<evidence type="ECO:0000256" key="4">
    <source>
        <dbReference type="ARBA" id="ARBA00022842"/>
    </source>
</evidence>
<evidence type="ECO:0000259" key="9">
    <source>
        <dbReference type="Pfam" id="PF02776"/>
    </source>
</evidence>
<dbReference type="RefSeq" id="WP_135349936.1">
    <property type="nucleotide sequence ID" value="NZ_SRJD01000031.1"/>
</dbReference>
<dbReference type="GO" id="GO:0000287">
    <property type="term" value="F:magnesium ion binding"/>
    <property type="evidence" value="ECO:0007669"/>
    <property type="project" value="UniProtKB-UniRule"/>
</dbReference>
<organism evidence="11 12">
    <name type="scientific">Sporolactobacillus shoreae</name>
    <dbReference type="NCBI Taxonomy" id="1465501"/>
    <lineage>
        <taxon>Bacteria</taxon>
        <taxon>Bacillati</taxon>
        <taxon>Bacillota</taxon>
        <taxon>Bacilli</taxon>
        <taxon>Bacillales</taxon>
        <taxon>Sporolactobacillaceae</taxon>
        <taxon>Sporolactobacillus</taxon>
    </lineage>
</organism>
<dbReference type="GO" id="GO:0030145">
    <property type="term" value="F:manganese ion binding"/>
    <property type="evidence" value="ECO:0007669"/>
    <property type="project" value="UniProtKB-UniRule"/>
</dbReference>
<evidence type="ECO:0000313" key="12">
    <source>
        <dbReference type="Proteomes" id="UP000298347"/>
    </source>
</evidence>
<gene>
    <name evidence="7 11" type="primary">menD</name>
    <name evidence="11" type="ORF">E4665_16680</name>
</gene>
<comment type="subunit">
    <text evidence="7">Homodimer.</text>
</comment>
<evidence type="ECO:0000259" key="8">
    <source>
        <dbReference type="Pfam" id="PF02775"/>
    </source>
</evidence>
<dbReference type="UniPathway" id="UPA00079"/>
<comment type="catalytic activity">
    <reaction evidence="7">
        <text>isochorismate + 2-oxoglutarate + H(+) = 5-enolpyruvoyl-6-hydroxy-2-succinyl-cyclohex-3-ene-1-carboxylate + CO2</text>
        <dbReference type="Rhea" id="RHEA:25593"/>
        <dbReference type="ChEBI" id="CHEBI:15378"/>
        <dbReference type="ChEBI" id="CHEBI:16526"/>
        <dbReference type="ChEBI" id="CHEBI:16810"/>
        <dbReference type="ChEBI" id="CHEBI:29780"/>
        <dbReference type="ChEBI" id="CHEBI:58818"/>
        <dbReference type="EC" id="2.2.1.9"/>
    </reaction>
</comment>
<keyword evidence="2 7" id="KW-0808">Transferase</keyword>
<dbReference type="InterPro" id="IPR011766">
    <property type="entry name" value="TPP_enzyme_TPP-bd"/>
</dbReference>
<comment type="cofactor">
    <cofactor evidence="7">
        <name>Mg(2+)</name>
        <dbReference type="ChEBI" id="CHEBI:18420"/>
    </cofactor>
    <cofactor evidence="7">
        <name>Mn(2+)</name>
        <dbReference type="ChEBI" id="CHEBI:29035"/>
    </cofactor>
</comment>
<dbReference type="OrthoDB" id="9791859at2"/>
<feature type="domain" description="Menaquinone biosynthesis protein MenD middle" evidence="10">
    <location>
        <begin position="219"/>
        <end position="400"/>
    </location>
</feature>
<dbReference type="SUPFAM" id="SSF52467">
    <property type="entry name" value="DHS-like NAD/FAD-binding domain"/>
    <property type="match status" value="1"/>
</dbReference>
<feature type="domain" description="Thiamine pyrophosphate enzyme TPP-binding" evidence="8">
    <location>
        <begin position="433"/>
        <end position="549"/>
    </location>
</feature>
<dbReference type="PANTHER" id="PTHR42916:SF1">
    <property type="entry name" value="PROTEIN PHYLLO, CHLOROPLASTIC"/>
    <property type="match status" value="1"/>
</dbReference>
<dbReference type="EMBL" id="SRJD01000031">
    <property type="protein sequence ID" value="TGA96065.1"/>
    <property type="molecule type" value="Genomic_DNA"/>
</dbReference>
<proteinExistence type="inferred from homology"/>
<comment type="similarity">
    <text evidence="7">Belongs to the TPP enzyme family. MenD subfamily.</text>
</comment>
<sequence>MDHAEVLSAYLTALIDEMVKSGVTDVVLSPGSRSTPLALLFANRKEISIYLDIDERSAGFLALGMAKARRKPVALLCTSGTAAANYFPATIEAFYSRVPLIVLTADRPYELQDVGAPQTIDQSGMYGSHVKRFAEIQIPEYDTRLIGHTRILCARAIAAADSSPRGPVHLNFPLREPLLPDMKYCSANPLELKSVSVKAGRVTLDAQTLSPIVQTIRKSRKGVIICGGLDSEEFEEKITFLADKIGFPILADPLSQLRRGTHSLRNVIEGYDAFLRDAQAATLFKPDLIIRFGAMPVSKALKIWIENQKTAQFVVDGGSRWRDPSGSATEMIYCDESWFCKAITDAVPASSDDTWLNLWKRVNQETKDILSGVGDEKTLNEEKVFFQLNRLLPDHSSLFIGNSMPVRELDTFLFTDQSDLKLFANRGASGIDGVVSTAVGVSLVRENTFLVIGDLSFFHDMNGLLAAKQHRANLTIILINNDGGGIFSFLPQASEKKYFEALYGTPHGLDFAYTADLYGADYKKVDNWDEFGHSFLASFQKKGLKIIEIPTDREENVHIRKRLFTQIGQSVAADAGWKKP</sequence>
<reference evidence="11 12" key="1">
    <citation type="journal article" date="2015" name="Int. J. Syst. Evol. Microbiol.">
        <title>Sporolactobacillus shoreae sp. nov. and Sporolactobacillus spathodeae sp. nov., two spore-forming lactic acid bacteria isolated from tree barks in Thailand.</title>
        <authorList>
            <person name="Thamacharoensuk T."/>
            <person name="Kitahara M."/>
            <person name="Ohkuma M."/>
            <person name="Thongchul N."/>
            <person name="Tanasupawat S."/>
        </authorList>
    </citation>
    <scope>NUCLEOTIDE SEQUENCE [LARGE SCALE GENOMIC DNA]</scope>
    <source>
        <strain evidence="11 12">BK92</strain>
    </source>
</reference>
<evidence type="ECO:0000256" key="6">
    <source>
        <dbReference type="ARBA" id="ARBA00023211"/>
    </source>
</evidence>
<comment type="caution">
    <text evidence="11">The sequence shown here is derived from an EMBL/GenBank/DDBJ whole genome shotgun (WGS) entry which is preliminary data.</text>
</comment>